<feature type="signal peptide" evidence="2">
    <location>
        <begin position="1"/>
        <end position="26"/>
    </location>
</feature>
<sequence length="470" mass="49251">MAKSSILLRQALVALAGLSSLPTTTAHSWVEQLQRIAANGTLVSPVGYQRGFVARDNPLFKGDVTDDLWQLPANALGRTKIYDNDTICSPQQSTSNYTAEFPRLVTAAGDYIAMRHEENGHVTLPQNQANKPRNRGTIYIYGTDNSLPNDTLVSIHKVWTVDGTGGDGRGRLLATRNYDDGQCYQVNSGAISSSRQDQFDKVATDPEGADLWCQSDIQLPSDITTGANYTLYWVWDWPTLNKANAMPGEEGVNVTRQEIYTSCMDLEIVDACSDALGDSTACASNSTATTKTSIAQSFDKSQSYGSAAVPQELTGNFAVNVEDAPADSSSNDGMSAPPSLAASAVVASTGTASTFSTVTKSKGSSHHTSSAGGEQDGQTVTVAMSTVTVTAGVTTTTVTATTVTAAANAAATSESSASTDSAASATTSAPGVVAEASNGELGVPRTQGVAPAVTPFMQNRRRRSRISILE</sequence>
<dbReference type="AlphaFoldDB" id="A0A2T3A9F1"/>
<feature type="chain" id="PRO_5015678411" description="DUF7492 domain-containing protein" evidence="2">
    <location>
        <begin position="27"/>
        <end position="470"/>
    </location>
</feature>
<evidence type="ECO:0000256" key="1">
    <source>
        <dbReference type="SAM" id="MobiDB-lite"/>
    </source>
</evidence>
<evidence type="ECO:0000313" key="5">
    <source>
        <dbReference type="Proteomes" id="UP000241462"/>
    </source>
</evidence>
<feature type="domain" description="DUF7492" evidence="3">
    <location>
        <begin position="25"/>
        <end position="276"/>
    </location>
</feature>
<dbReference type="EMBL" id="KZ678432">
    <property type="protein sequence ID" value="PSR87192.1"/>
    <property type="molecule type" value="Genomic_DNA"/>
</dbReference>
<dbReference type="InterPro" id="IPR055915">
    <property type="entry name" value="DUF7492"/>
</dbReference>
<keyword evidence="2" id="KW-0732">Signal</keyword>
<reference evidence="4 5" key="1">
    <citation type="journal article" date="2018" name="Mycol. Prog.">
        <title>Coniella lustricola, a new species from submerged detritus.</title>
        <authorList>
            <person name="Raudabaugh D.B."/>
            <person name="Iturriaga T."/>
            <person name="Carver A."/>
            <person name="Mondo S."/>
            <person name="Pangilinan J."/>
            <person name="Lipzen A."/>
            <person name="He G."/>
            <person name="Amirebrahimi M."/>
            <person name="Grigoriev I.V."/>
            <person name="Miller A.N."/>
        </authorList>
    </citation>
    <scope>NUCLEOTIDE SEQUENCE [LARGE SCALE GENOMIC DNA]</scope>
    <source>
        <strain evidence="4 5">B22-T-1</strain>
    </source>
</reference>
<protein>
    <recommendedName>
        <fullName evidence="3">DUF7492 domain-containing protein</fullName>
    </recommendedName>
</protein>
<dbReference type="OrthoDB" id="64281at2759"/>
<evidence type="ECO:0000313" key="4">
    <source>
        <dbReference type="EMBL" id="PSR87192.1"/>
    </source>
</evidence>
<evidence type="ECO:0000259" key="3">
    <source>
        <dbReference type="Pfam" id="PF24320"/>
    </source>
</evidence>
<dbReference type="Proteomes" id="UP000241462">
    <property type="component" value="Unassembled WGS sequence"/>
</dbReference>
<gene>
    <name evidence="4" type="ORF">BD289DRAFT_243123</name>
</gene>
<organism evidence="4 5">
    <name type="scientific">Coniella lustricola</name>
    <dbReference type="NCBI Taxonomy" id="2025994"/>
    <lineage>
        <taxon>Eukaryota</taxon>
        <taxon>Fungi</taxon>
        <taxon>Dikarya</taxon>
        <taxon>Ascomycota</taxon>
        <taxon>Pezizomycotina</taxon>
        <taxon>Sordariomycetes</taxon>
        <taxon>Sordariomycetidae</taxon>
        <taxon>Diaporthales</taxon>
        <taxon>Schizoparmaceae</taxon>
        <taxon>Coniella</taxon>
    </lineage>
</organism>
<keyword evidence="5" id="KW-1185">Reference proteome</keyword>
<dbReference type="InParanoid" id="A0A2T3A9F1"/>
<name>A0A2T3A9F1_9PEZI</name>
<feature type="region of interest" description="Disordered" evidence="1">
    <location>
        <begin position="356"/>
        <end position="377"/>
    </location>
</feature>
<proteinExistence type="predicted"/>
<evidence type="ECO:0000256" key="2">
    <source>
        <dbReference type="SAM" id="SignalP"/>
    </source>
</evidence>
<dbReference type="STRING" id="2025994.A0A2T3A9F1"/>
<accession>A0A2T3A9F1</accession>
<dbReference type="Pfam" id="PF24320">
    <property type="entry name" value="DUF7492"/>
    <property type="match status" value="1"/>
</dbReference>